<dbReference type="Proteomes" id="UP001219518">
    <property type="component" value="Unassembled WGS sequence"/>
</dbReference>
<keyword evidence="10" id="KW-0325">Glycoprotein</keyword>
<feature type="repeat" description="ANK" evidence="12">
    <location>
        <begin position="724"/>
        <end position="749"/>
    </location>
</feature>
<dbReference type="GO" id="GO:0005216">
    <property type="term" value="F:monoatomic ion channel activity"/>
    <property type="evidence" value="ECO:0007669"/>
    <property type="project" value="InterPro"/>
</dbReference>
<keyword evidence="8" id="KW-0406">Ion transport</keyword>
<feature type="repeat" description="ANK" evidence="12">
    <location>
        <begin position="300"/>
        <end position="332"/>
    </location>
</feature>
<keyword evidence="16" id="KW-0675">Receptor</keyword>
<reference evidence="16" key="1">
    <citation type="submission" date="2021-07" db="EMBL/GenBank/DDBJ databases">
        <authorList>
            <person name="Catto M.A."/>
            <person name="Jacobson A."/>
            <person name="Kennedy G."/>
            <person name="Labadie P."/>
            <person name="Hunt B.G."/>
            <person name="Srinivasan R."/>
        </authorList>
    </citation>
    <scope>NUCLEOTIDE SEQUENCE</scope>
    <source>
        <strain evidence="16">PL_HMW_Pooled</strain>
        <tissue evidence="16">Head</tissue>
    </source>
</reference>
<keyword evidence="2" id="KW-0813">Transport</keyword>
<evidence type="ECO:0000256" key="10">
    <source>
        <dbReference type="ARBA" id="ARBA00023180"/>
    </source>
</evidence>
<dbReference type="InterPro" id="IPR002110">
    <property type="entry name" value="Ankyrin_rpt"/>
</dbReference>
<keyword evidence="5" id="KW-0677">Repeat</keyword>
<dbReference type="SMART" id="SM00248">
    <property type="entry name" value="ANK"/>
    <property type="match status" value="16"/>
</dbReference>
<dbReference type="Gene3D" id="1.25.40.20">
    <property type="entry name" value="Ankyrin repeat-containing domain"/>
    <property type="match status" value="4"/>
</dbReference>
<gene>
    <name evidence="16" type="ORF">KUF71_011561</name>
</gene>
<evidence type="ECO:0000259" key="15">
    <source>
        <dbReference type="Pfam" id="PF00520"/>
    </source>
</evidence>
<feature type="repeat" description="ANK" evidence="12">
    <location>
        <begin position="581"/>
        <end position="613"/>
    </location>
</feature>
<feature type="repeat" description="ANK" evidence="12">
    <location>
        <begin position="688"/>
        <end position="710"/>
    </location>
</feature>
<accession>A0AAE1I399</accession>
<feature type="transmembrane region" description="Helical" evidence="14">
    <location>
        <begin position="970"/>
        <end position="990"/>
    </location>
</feature>
<dbReference type="EMBL" id="JAHWGI010001434">
    <property type="protein sequence ID" value="KAK3932233.1"/>
    <property type="molecule type" value="Genomic_DNA"/>
</dbReference>
<evidence type="ECO:0000256" key="1">
    <source>
        <dbReference type="ARBA" id="ARBA00004141"/>
    </source>
</evidence>
<proteinExistence type="predicted"/>
<evidence type="ECO:0000256" key="2">
    <source>
        <dbReference type="ARBA" id="ARBA00022448"/>
    </source>
</evidence>
<evidence type="ECO:0000256" key="9">
    <source>
        <dbReference type="ARBA" id="ARBA00023136"/>
    </source>
</evidence>
<feature type="transmembrane region" description="Helical" evidence="14">
    <location>
        <begin position="1198"/>
        <end position="1219"/>
    </location>
</feature>
<feature type="transmembrane region" description="Helical" evidence="14">
    <location>
        <begin position="1058"/>
        <end position="1080"/>
    </location>
</feature>
<comment type="caution">
    <text evidence="16">The sequence shown here is derived from an EMBL/GenBank/DDBJ whole genome shotgun (WGS) entry which is preliminary data.</text>
</comment>
<dbReference type="PROSITE" id="PS50297">
    <property type="entry name" value="ANK_REP_REGION"/>
    <property type="match status" value="10"/>
</dbReference>
<evidence type="ECO:0000313" key="16">
    <source>
        <dbReference type="EMBL" id="KAK3932233.1"/>
    </source>
</evidence>
<keyword evidence="11" id="KW-0407">Ion channel</keyword>
<name>A0AAE1I399_9NEOP</name>
<feature type="domain" description="Ion transport" evidence="15">
    <location>
        <begin position="1065"/>
        <end position="1273"/>
    </location>
</feature>
<dbReference type="Pfam" id="PF00023">
    <property type="entry name" value="Ank"/>
    <property type="match status" value="2"/>
</dbReference>
<keyword evidence="3" id="KW-0716">Sensory transduction</keyword>
<dbReference type="PRINTS" id="PR01415">
    <property type="entry name" value="ANKYRIN"/>
</dbReference>
<protein>
    <submittedName>
        <fullName evidence="16">Transient receptor potential cation channel subfamily A member 1</fullName>
    </submittedName>
</protein>
<feature type="transmembrane region" description="Helical" evidence="14">
    <location>
        <begin position="1239"/>
        <end position="1263"/>
    </location>
</feature>
<dbReference type="Pfam" id="PF00520">
    <property type="entry name" value="Ion_trans"/>
    <property type="match status" value="1"/>
</dbReference>
<evidence type="ECO:0000256" key="11">
    <source>
        <dbReference type="ARBA" id="ARBA00023303"/>
    </source>
</evidence>
<evidence type="ECO:0000256" key="8">
    <source>
        <dbReference type="ARBA" id="ARBA00023065"/>
    </source>
</evidence>
<comment type="subcellular location">
    <subcellularLocation>
        <location evidence="1">Membrane</location>
        <topology evidence="1">Multi-pass membrane protein</topology>
    </subcellularLocation>
</comment>
<dbReference type="PANTHER" id="PTHR47143">
    <property type="entry name" value="TRANSIENT RECEPTOR POTENTIAL CATION CHANNEL PROTEIN PAINLESS"/>
    <property type="match status" value="1"/>
</dbReference>
<feature type="transmembrane region" description="Helical" evidence="14">
    <location>
        <begin position="1167"/>
        <end position="1186"/>
    </location>
</feature>
<keyword evidence="9 14" id="KW-0472">Membrane</keyword>
<dbReference type="PROSITE" id="PS50088">
    <property type="entry name" value="ANK_REPEAT"/>
    <property type="match status" value="10"/>
</dbReference>
<keyword evidence="17" id="KW-1185">Reference proteome</keyword>
<feature type="repeat" description="ANK" evidence="12">
    <location>
        <begin position="655"/>
        <end position="687"/>
    </location>
</feature>
<feature type="region of interest" description="Disordered" evidence="13">
    <location>
        <begin position="60"/>
        <end position="107"/>
    </location>
</feature>
<reference evidence="16" key="2">
    <citation type="journal article" date="2023" name="BMC Genomics">
        <title>Pest status, molecular evolution, and epigenetic factors derived from the genome assembly of Frankliniella fusca, a thysanopteran phytovirus vector.</title>
        <authorList>
            <person name="Catto M.A."/>
            <person name="Labadie P.E."/>
            <person name="Jacobson A.L."/>
            <person name="Kennedy G.G."/>
            <person name="Srinivasan R."/>
            <person name="Hunt B.G."/>
        </authorList>
    </citation>
    <scope>NUCLEOTIDE SEQUENCE</scope>
    <source>
        <strain evidence="16">PL_HMW_Pooled</strain>
    </source>
</reference>
<dbReference type="PANTHER" id="PTHR47143:SF1">
    <property type="entry name" value="ION_TRANS DOMAIN-CONTAINING PROTEIN"/>
    <property type="match status" value="1"/>
</dbReference>
<feature type="region of interest" description="Disordered" evidence="13">
    <location>
        <begin position="1000"/>
        <end position="1023"/>
    </location>
</feature>
<feature type="region of interest" description="Disordered" evidence="13">
    <location>
        <begin position="1387"/>
        <end position="1429"/>
    </location>
</feature>
<evidence type="ECO:0000256" key="5">
    <source>
        <dbReference type="ARBA" id="ARBA00022737"/>
    </source>
</evidence>
<feature type="compositionally biased region" description="Pro residues" evidence="13">
    <location>
        <begin position="65"/>
        <end position="87"/>
    </location>
</feature>
<feature type="transmembrane region" description="Helical" evidence="14">
    <location>
        <begin position="1128"/>
        <end position="1147"/>
    </location>
</feature>
<dbReference type="Pfam" id="PF12796">
    <property type="entry name" value="Ank_2"/>
    <property type="match status" value="4"/>
</dbReference>
<feature type="repeat" description="ANK" evidence="12">
    <location>
        <begin position="333"/>
        <end position="365"/>
    </location>
</feature>
<feature type="compositionally biased region" description="Acidic residues" evidence="13">
    <location>
        <begin position="1005"/>
        <end position="1023"/>
    </location>
</feature>
<evidence type="ECO:0000256" key="13">
    <source>
        <dbReference type="SAM" id="MobiDB-lite"/>
    </source>
</evidence>
<keyword evidence="4 14" id="KW-0812">Transmembrane</keyword>
<evidence type="ECO:0000256" key="12">
    <source>
        <dbReference type="PROSITE-ProRule" id="PRU00023"/>
    </source>
</evidence>
<evidence type="ECO:0000313" key="17">
    <source>
        <dbReference type="Proteomes" id="UP001219518"/>
    </source>
</evidence>
<evidence type="ECO:0000256" key="7">
    <source>
        <dbReference type="ARBA" id="ARBA00023043"/>
    </source>
</evidence>
<sequence length="1429" mass="158198">MVASGVSGQPLGQQSSAVVIEDPEQMALMGKEAQYSSAYLISRPALVWKRKSQLLSSFWRRTMPEPGPGGPGPGPGPGPGSPGPPRPPGREPHHGGGGLLHHRSTPSLNGTSAVVPAAFTAVAIPVDAPATDPAAVVPTVPGAPVHGEICLLTESPFRILRMMEAISAGALQAAANSILADNNNKEAPRRDGGIGFVPAGAVAASKAPPGRRRWLPLHFSAKTRDSSPDAASYNGSGSGGVAGSLGSMRAKSWRRVFLGLSSLRTVPPDEFIKAAESGNLEDFARLLLADPRRLSVRDSRGRAAVHQAAARNRINILQFIVAHNGDLNVQDKVGNTPLHVAVEANALEAVDFLLSSSVDTSILNEKHQAPIHLATELNNVKALEAMGRHKDKVDAMLGGEHGRTALHIAAIYDHDQCARVLISNFSACRRKACANGFYPIHEAAKNASSRTMEVILQWGETNCMYTREEMMSLYDAEGNVPLHSAVHGGDIKAVELCLRSGARISTQQHDLSTPVHLACAQGAADIVRLMFSMQPAEKAQCLASCDAQKMTPLHCAAMFDHPDIVEYLAAEGTDVNAKDKESRTPLLLAASRGGWRTVIALIRLGANIRVKDSNSRNVLHLVVMNGGRLDELAATVINAKAQKDLHELLNEKDSTGCSPLHYASREGHIRSLENLIRLGACINLKNHNNESPLHFAARFGRYNTVRQLLDSEKGSFIINESDGEGLTPLHIASQQGHTRVVQLLLNRGALLHRDHMGRNPLHLAAMSGYTQTMELLQSVHSHLLDQVDKDGNTALHLATMENKPNSIQLLLSMNCKLLYNYRELSAIDYAIYYKYPEAALAMVTHDERAQEVLELKSDKHPCVTLALIAAMPRVFESVQDKCITKANCKKDSKSFYIKYNFDCLRCPPMPPPEGGHPGEGLLHSQQPLPLPALNAMVVHGRVELLAHPLSQKYLQMKWHSYGKYFHLTNLLLYSIFLLFVTCFSTELMCFMHEHDRARAANMTQDPEDPEDPANETDDPVPEEEAQFLVDRRRYGRFEGYEMRAAPMPRWEMEDMNRFAGTPLMYACSVIILIYVVVNTIRELLQLYQQRGAYLLDASNLVPWLLYSSAAFTVLPMFAGVLREQQVSCASLMVFLAWFNLLLFLQRFDRVGIYVVMFLEILQTLIKVLLIFSILIIAFGLAFYILLSRGNHLSFNNVPMSLIRIFSMMLGEIDFLGTYVQPFNLIQDAEQRWLPLPLTTFLVLGMFMVIMPILLMNLLIGLAVGDIESVRRNAQLKRLAMQVVLHTELERKLPHFMLEKVDKMELIEYPNNECSRIGFIDTLLRKWFCNPFNDDEMDSIPDVAEDIISEELMKTKQKLKEITTALETQHMLLRLVVQKMEIKTEADDVDEGVSSKDLRPLSGGNSKWTSPRVRKKLRAVGRSYSKSSSM</sequence>
<dbReference type="InterPro" id="IPR036770">
    <property type="entry name" value="Ankyrin_rpt-contain_sf"/>
</dbReference>
<feature type="repeat" description="ANK" evidence="12">
    <location>
        <begin position="756"/>
        <end position="776"/>
    </location>
</feature>
<dbReference type="SUPFAM" id="SSF48403">
    <property type="entry name" value="Ankyrin repeat"/>
    <property type="match status" value="2"/>
</dbReference>
<dbReference type="InterPro" id="IPR052076">
    <property type="entry name" value="TRP_cation_channel"/>
</dbReference>
<feature type="repeat" description="ANK" evidence="12">
    <location>
        <begin position="548"/>
        <end position="580"/>
    </location>
</feature>
<organism evidence="16 17">
    <name type="scientific">Frankliniella fusca</name>
    <dbReference type="NCBI Taxonomy" id="407009"/>
    <lineage>
        <taxon>Eukaryota</taxon>
        <taxon>Metazoa</taxon>
        <taxon>Ecdysozoa</taxon>
        <taxon>Arthropoda</taxon>
        <taxon>Hexapoda</taxon>
        <taxon>Insecta</taxon>
        <taxon>Pterygota</taxon>
        <taxon>Neoptera</taxon>
        <taxon>Paraneoptera</taxon>
        <taxon>Thysanoptera</taxon>
        <taxon>Terebrantia</taxon>
        <taxon>Thripoidea</taxon>
        <taxon>Thripidae</taxon>
        <taxon>Frankliniella</taxon>
    </lineage>
</organism>
<feature type="transmembrane region" description="Helical" evidence="14">
    <location>
        <begin position="1100"/>
        <end position="1121"/>
    </location>
</feature>
<evidence type="ECO:0000256" key="3">
    <source>
        <dbReference type="ARBA" id="ARBA00022606"/>
    </source>
</evidence>
<dbReference type="GO" id="GO:0034703">
    <property type="term" value="C:cation channel complex"/>
    <property type="evidence" value="ECO:0007669"/>
    <property type="project" value="UniProtKB-ARBA"/>
</dbReference>
<feature type="repeat" description="ANK" evidence="12">
    <location>
        <begin position="790"/>
        <end position="812"/>
    </location>
</feature>
<keyword evidence="6 14" id="KW-1133">Transmembrane helix</keyword>
<evidence type="ECO:0000256" key="6">
    <source>
        <dbReference type="ARBA" id="ARBA00022989"/>
    </source>
</evidence>
<feature type="repeat" description="ANK" evidence="12">
    <location>
        <begin position="477"/>
        <end position="509"/>
    </location>
</feature>
<dbReference type="InterPro" id="IPR005821">
    <property type="entry name" value="Ion_trans_dom"/>
</dbReference>
<evidence type="ECO:0000256" key="14">
    <source>
        <dbReference type="SAM" id="Phobius"/>
    </source>
</evidence>
<keyword evidence="7 12" id="KW-0040">ANK repeat</keyword>
<evidence type="ECO:0000256" key="4">
    <source>
        <dbReference type="ARBA" id="ARBA00022692"/>
    </source>
</evidence>